<name>A0A455SEX4_9CHLR</name>
<evidence type="ECO:0000313" key="1">
    <source>
        <dbReference type="EMBL" id="BBH87017.1"/>
    </source>
</evidence>
<accession>A0A455SEX4</accession>
<dbReference type="EMBL" id="AP019376">
    <property type="protein sequence ID" value="BBH87017.1"/>
    <property type="molecule type" value="Genomic_DNA"/>
</dbReference>
<proteinExistence type="predicted"/>
<gene>
    <name evidence="1" type="ORF">KTC_17680</name>
</gene>
<sequence>MFPLITHSINIKGEKEILVSGYVDRYLHTVHYIVNNPHVSGMEEYFILLVYRKDGSRETYLISPGQIFDETKRYTYLYEKVSPGVSSDTDREIRFWYGITRDGAIEDTF</sequence>
<protein>
    <submittedName>
        <fullName evidence="1">Uncharacterized protein</fullName>
    </submittedName>
</protein>
<organism evidence="1">
    <name type="scientific">Thermosporothrix sp. COM3</name>
    <dbReference type="NCBI Taxonomy" id="2490863"/>
    <lineage>
        <taxon>Bacteria</taxon>
        <taxon>Bacillati</taxon>
        <taxon>Chloroflexota</taxon>
        <taxon>Ktedonobacteria</taxon>
        <taxon>Ktedonobacterales</taxon>
        <taxon>Thermosporotrichaceae</taxon>
        <taxon>Thermosporothrix</taxon>
    </lineage>
</organism>
<reference evidence="1" key="1">
    <citation type="submission" date="2018-12" db="EMBL/GenBank/DDBJ databases">
        <title>Novel natural products biosynthetic potential of the class Ktedonobacteria.</title>
        <authorList>
            <person name="Zheng Y."/>
            <person name="Saitou A."/>
            <person name="Wang C.M."/>
            <person name="Toyoda A."/>
            <person name="Minakuchi Y."/>
            <person name="Sekiguchi Y."/>
            <person name="Ueda K."/>
            <person name="Takano H."/>
            <person name="Sakai Y."/>
            <person name="Yokota A."/>
            <person name="Yabe S."/>
        </authorList>
    </citation>
    <scope>NUCLEOTIDE SEQUENCE</scope>
    <source>
        <strain evidence="1">COM3</strain>
    </source>
</reference>
<dbReference type="AlphaFoldDB" id="A0A455SEX4"/>